<dbReference type="SUPFAM" id="SSF53300">
    <property type="entry name" value="vWA-like"/>
    <property type="match status" value="1"/>
</dbReference>
<accession>A0A378JRP2</accession>
<sequence length="310" mass="34786">MIADFHFLRPWWLIALLPLILLIWQLTRQNPRLESWSAICDKHLLDQLIQSKEVGKRYSSLLLLLGIGIFLIISLAGPSWVRLPVPTFQAIQPRVIILDVSESMLNKDLPPDRLTRAKFKLHDLFTQSNTGQLGLIVFTGQPFVVSPLTEDAKTIDALLPSLTPDIMPIDGQQLSDALEEGARLIKQAGFTEGQLLVLTGTPPDAQASDTSRKLAAEGITTSIMPIVTNESLSPLFDSFVKAGQGIVLSLNNTSKDLKQWLTTANKNPHFVQNEYKDIPIWRDEGRWFLLPALVLLLPLFRRGWLQRIDT</sequence>
<feature type="domain" description="VWFA" evidence="2">
    <location>
        <begin position="93"/>
        <end position="262"/>
    </location>
</feature>
<dbReference type="OrthoDB" id="9807628at2"/>
<feature type="transmembrane region" description="Helical" evidence="1">
    <location>
        <begin position="6"/>
        <end position="24"/>
    </location>
</feature>
<dbReference type="Proteomes" id="UP000254794">
    <property type="component" value="Unassembled WGS sequence"/>
</dbReference>
<dbReference type="PANTHER" id="PTHR22550:SF14">
    <property type="entry name" value="VWFA DOMAIN-CONTAINING PROTEIN"/>
    <property type="match status" value="1"/>
</dbReference>
<dbReference type="EMBL" id="UGOD01000001">
    <property type="protein sequence ID" value="STX52839.1"/>
    <property type="molecule type" value="Genomic_DNA"/>
</dbReference>
<keyword evidence="1" id="KW-0812">Transmembrane</keyword>
<evidence type="ECO:0000313" key="4">
    <source>
        <dbReference type="Proteomes" id="UP000254794"/>
    </source>
</evidence>
<dbReference type="Pfam" id="PF13519">
    <property type="entry name" value="VWA_2"/>
    <property type="match status" value="1"/>
</dbReference>
<evidence type="ECO:0000313" key="3">
    <source>
        <dbReference type="EMBL" id="STX52839.1"/>
    </source>
</evidence>
<feature type="transmembrane region" description="Helical" evidence="1">
    <location>
        <begin position="61"/>
        <end position="81"/>
    </location>
</feature>
<dbReference type="InterPro" id="IPR050768">
    <property type="entry name" value="UPF0353/GerABKA_families"/>
</dbReference>
<evidence type="ECO:0000259" key="2">
    <source>
        <dbReference type="SMART" id="SM00327"/>
    </source>
</evidence>
<keyword evidence="1" id="KW-1133">Transmembrane helix</keyword>
<dbReference type="InterPro" id="IPR024163">
    <property type="entry name" value="Aerotolerance_reg_N"/>
</dbReference>
<proteinExistence type="predicted"/>
<dbReference type="RefSeq" id="WP_115332364.1">
    <property type="nucleotide sequence ID" value="NZ_CAAAHP010000003.1"/>
</dbReference>
<organism evidence="3 4">
    <name type="scientific">Legionella busanensis</name>
    <dbReference type="NCBI Taxonomy" id="190655"/>
    <lineage>
        <taxon>Bacteria</taxon>
        <taxon>Pseudomonadati</taxon>
        <taxon>Pseudomonadota</taxon>
        <taxon>Gammaproteobacteria</taxon>
        <taxon>Legionellales</taxon>
        <taxon>Legionellaceae</taxon>
        <taxon>Legionella</taxon>
    </lineage>
</organism>
<dbReference type="Gene3D" id="3.40.50.410">
    <property type="entry name" value="von Willebrand factor, type A domain"/>
    <property type="match status" value="1"/>
</dbReference>
<keyword evidence="4" id="KW-1185">Reference proteome</keyword>
<dbReference type="InterPro" id="IPR002035">
    <property type="entry name" value="VWF_A"/>
</dbReference>
<dbReference type="InterPro" id="IPR036465">
    <property type="entry name" value="vWFA_dom_sf"/>
</dbReference>
<dbReference type="SMART" id="SM00327">
    <property type="entry name" value="VWA"/>
    <property type="match status" value="1"/>
</dbReference>
<reference evidence="3 4" key="1">
    <citation type="submission" date="2018-06" db="EMBL/GenBank/DDBJ databases">
        <authorList>
            <consortium name="Pathogen Informatics"/>
            <person name="Doyle S."/>
        </authorList>
    </citation>
    <scope>NUCLEOTIDE SEQUENCE [LARGE SCALE GENOMIC DNA]</scope>
    <source>
        <strain evidence="3 4">NCTC13316</strain>
    </source>
</reference>
<dbReference type="AlphaFoldDB" id="A0A378JRP2"/>
<gene>
    <name evidence="3" type="ORF">NCTC13316_02965</name>
</gene>
<dbReference type="Pfam" id="PF07584">
    <property type="entry name" value="BatA"/>
    <property type="match status" value="1"/>
</dbReference>
<name>A0A378JRP2_9GAMM</name>
<dbReference type="PANTHER" id="PTHR22550">
    <property type="entry name" value="SPORE GERMINATION PROTEIN"/>
    <property type="match status" value="1"/>
</dbReference>
<protein>
    <submittedName>
        <fullName evidence="3">TPR (Repeat) domain protein</fullName>
    </submittedName>
</protein>
<keyword evidence="1" id="KW-0472">Membrane</keyword>
<evidence type="ECO:0000256" key="1">
    <source>
        <dbReference type="SAM" id="Phobius"/>
    </source>
</evidence>